<sequence>MHEPALRAAAFGGEPLPDPAVLRGARTSTERLLAAIVLGAQGRYAAAATLLGPLRAAKDPLRSSLAASTLAAHRRQLGGHANARALDGEAFAKAVGLTSAPDPDGLDAAGARADALLGLAADNLALGRLAAARRLAGRAADQHSGWRATVRGGWVGAEIELAAGRGAAAVAPAERAFETAVARGARRHAVKSGIVLAVALRAAGAPDHRKISDDLVGKAMATAEECELLSLLWPAALVAADLRPGHAEEYRFRTAQVLHAVLRSADPCGRRIAEDSPWVPAPGG</sequence>
<dbReference type="RefSeq" id="WP_323329582.1">
    <property type="nucleotide sequence ID" value="NZ_JAYFSI010000004.1"/>
</dbReference>
<comment type="caution">
    <text evidence="1">The sequence shown here is derived from an EMBL/GenBank/DDBJ whole genome shotgun (WGS) entry which is preliminary data.</text>
</comment>
<gene>
    <name evidence="1" type="ORF">VA596_21465</name>
</gene>
<dbReference type="EMBL" id="JAYFSI010000004">
    <property type="protein sequence ID" value="MEA5362118.1"/>
    <property type="molecule type" value="Genomic_DNA"/>
</dbReference>
<proteinExistence type="predicted"/>
<keyword evidence="2" id="KW-1185">Reference proteome</keyword>
<evidence type="ECO:0000313" key="2">
    <source>
        <dbReference type="Proteomes" id="UP001304298"/>
    </source>
</evidence>
<accession>A0ABU5R7I5</accession>
<name>A0ABU5R7I5_9PSEU</name>
<protein>
    <submittedName>
        <fullName evidence="1">Uncharacterized protein</fullName>
    </submittedName>
</protein>
<reference evidence="1 2" key="1">
    <citation type="submission" date="2023-12" db="EMBL/GenBank/DDBJ databases">
        <title>Amycolatopsis sp. V23-08.</title>
        <authorList>
            <person name="Somphong A."/>
        </authorList>
    </citation>
    <scope>NUCLEOTIDE SEQUENCE [LARGE SCALE GENOMIC DNA]</scope>
    <source>
        <strain evidence="1 2">V23-08</strain>
    </source>
</reference>
<evidence type="ECO:0000313" key="1">
    <source>
        <dbReference type="EMBL" id="MEA5362118.1"/>
    </source>
</evidence>
<organism evidence="1 2">
    <name type="scientific">Amycolatopsis heterodermiae</name>
    <dbReference type="NCBI Taxonomy" id="3110235"/>
    <lineage>
        <taxon>Bacteria</taxon>
        <taxon>Bacillati</taxon>
        <taxon>Actinomycetota</taxon>
        <taxon>Actinomycetes</taxon>
        <taxon>Pseudonocardiales</taxon>
        <taxon>Pseudonocardiaceae</taxon>
        <taxon>Amycolatopsis</taxon>
    </lineage>
</organism>
<dbReference type="Proteomes" id="UP001304298">
    <property type="component" value="Unassembled WGS sequence"/>
</dbReference>